<evidence type="ECO:0000313" key="1">
    <source>
        <dbReference type="EMBL" id="EAY28895.1"/>
    </source>
</evidence>
<organism evidence="1 2">
    <name type="scientific">Microscilla marina ATCC 23134</name>
    <dbReference type="NCBI Taxonomy" id="313606"/>
    <lineage>
        <taxon>Bacteria</taxon>
        <taxon>Pseudomonadati</taxon>
        <taxon>Bacteroidota</taxon>
        <taxon>Cytophagia</taxon>
        <taxon>Cytophagales</taxon>
        <taxon>Microscillaceae</taxon>
        <taxon>Microscilla</taxon>
    </lineage>
</organism>
<sequence>MGWSVILNSIKRVLLGIAQNNVFLLKNLCLPTKSKALPAEGLCRVNLRLRGE</sequence>
<name>A1ZKS8_MICM2</name>
<accession>A1ZKS8</accession>
<evidence type="ECO:0000313" key="2">
    <source>
        <dbReference type="Proteomes" id="UP000004095"/>
    </source>
</evidence>
<dbReference type="Proteomes" id="UP000004095">
    <property type="component" value="Unassembled WGS sequence"/>
</dbReference>
<reference evidence="1 2" key="1">
    <citation type="submission" date="2007-01" db="EMBL/GenBank/DDBJ databases">
        <authorList>
            <person name="Haygood M."/>
            <person name="Podell S."/>
            <person name="Anderson C."/>
            <person name="Hopkinson B."/>
            <person name="Roe K."/>
            <person name="Barbeau K."/>
            <person name="Gaasterland T."/>
            <person name="Ferriera S."/>
            <person name="Johnson J."/>
            <person name="Kravitz S."/>
            <person name="Beeson K."/>
            <person name="Sutton G."/>
            <person name="Rogers Y.-H."/>
            <person name="Friedman R."/>
            <person name="Frazier M."/>
            <person name="Venter J.C."/>
        </authorList>
    </citation>
    <scope>NUCLEOTIDE SEQUENCE [LARGE SCALE GENOMIC DNA]</scope>
    <source>
        <strain evidence="1 2">ATCC 23134</strain>
    </source>
</reference>
<dbReference type="AlphaFoldDB" id="A1ZKS8"/>
<dbReference type="EMBL" id="AAWS01000013">
    <property type="protein sequence ID" value="EAY28895.1"/>
    <property type="molecule type" value="Genomic_DNA"/>
</dbReference>
<keyword evidence="2" id="KW-1185">Reference proteome</keyword>
<gene>
    <name evidence="1" type="ORF">M23134_00049</name>
</gene>
<proteinExistence type="predicted"/>
<comment type="caution">
    <text evidence="1">The sequence shown here is derived from an EMBL/GenBank/DDBJ whole genome shotgun (WGS) entry which is preliminary data.</text>
</comment>
<protein>
    <submittedName>
        <fullName evidence="1">Uncharacterized protein</fullName>
    </submittedName>
</protein>